<dbReference type="EMBL" id="NEDP02004404">
    <property type="protein sequence ID" value="OWF45775.1"/>
    <property type="molecule type" value="Genomic_DNA"/>
</dbReference>
<feature type="region of interest" description="Disordered" evidence="2">
    <location>
        <begin position="1"/>
        <end position="24"/>
    </location>
</feature>
<evidence type="ECO:0000256" key="1">
    <source>
        <dbReference type="SAM" id="Coils"/>
    </source>
</evidence>
<dbReference type="Proteomes" id="UP000242188">
    <property type="component" value="Unassembled WGS sequence"/>
</dbReference>
<name>A0A210QAP5_MIZYE</name>
<feature type="compositionally biased region" description="Polar residues" evidence="2">
    <location>
        <begin position="49"/>
        <end position="62"/>
    </location>
</feature>
<evidence type="ECO:0000256" key="2">
    <source>
        <dbReference type="SAM" id="MobiDB-lite"/>
    </source>
</evidence>
<sequence length="273" mass="31075">MEKTKEQKKPRHSKAKTVSKERKSRRLRNFFSWFRGHRKRKDYDKLKSPSENVSSSTDNIPNWSGESGVVNQAFLLDNVQVGGNCLRASLTSVVTAANSDNGNTTTNDVDECMSEVSAANSDESLLQNERPGYIGIPCSPCYRLQNTIQELSNAVARLGLEKEKQLLIKQYQREIHHVRLTDECKIQQLEKEIGKLNADISSLMEVNASLIKKGLCTEDDNSRLQDELQEQRIRCSDVESENTKLHQNMTILMQKLGKKKRELSKENDKNTSM</sequence>
<organism evidence="3 4">
    <name type="scientific">Mizuhopecten yessoensis</name>
    <name type="common">Japanese scallop</name>
    <name type="synonym">Patinopecten yessoensis</name>
    <dbReference type="NCBI Taxonomy" id="6573"/>
    <lineage>
        <taxon>Eukaryota</taxon>
        <taxon>Metazoa</taxon>
        <taxon>Spiralia</taxon>
        <taxon>Lophotrochozoa</taxon>
        <taxon>Mollusca</taxon>
        <taxon>Bivalvia</taxon>
        <taxon>Autobranchia</taxon>
        <taxon>Pteriomorphia</taxon>
        <taxon>Pectinida</taxon>
        <taxon>Pectinoidea</taxon>
        <taxon>Pectinidae</taxon>
        <taxon>Mizuhopecten</taxon>
    </lineage>
</organism>
<accession>A0A210QAP5</accession>
<feature type="coiled-coil region" evidence="1">
    <location>
        <begin position="186"/>
        <end position="241"/>
    </location>
</feature>
<protein>
    <submittedName>
        <fullName evidence="3">Uncharacterized protein</fullName>
    </submittedName>
</protein>
<evidence type="ECO:0000313" key="3">
    <source>
        <dbReference type="EMBL" id="OWF45775.1"/>
    </source>
</evidence>
<feature type="region of interest" description="Disordered" evidence="2">
    <location>
        <begin position="42"/>
        <end position="62"/>
    </location>
</feature>
<comment type="caution">
    <text evidence="3">The sequence shown here is derived from an EMBL/GenBank/DDBJ whole genome shotgun (WGS) entry which is preliminary data.</text>
</comment>
<gene>
    <name evidence="3" type="ORF">KP79_PYT13058</name>
</gene>
<feature type="compositionally biased region" description="Basic residues" evidence="2">
    <location>
        <begin position="8"/>
        <end position="24"/>
    </location>
</feature>
<keyword evidence="4" id="KW-1185">Reference proteome</keyword>
<evidence type="ECO:0000313" key="4">
    <source>
        <dbReference type="Proteomes" id="UP000242188"/>
    </source>
</evidence>
<keyword evidence="1" id="KW-0175">Coiled coil</keyword>
<dbReference type="AlphaFoldDB" id="A0A210QAP5"/>
<reference evidence="3 4" key="1">
    <citation type="journal article" date="2017" name="Nat. Ecol. Evol.">
        <title>Scallop genome provides insights into evolution of bilaterian karyotype and development.</title>
        <authorList>
            <person name="Wang S."/>
            <person name="Zhang J."/>
            <person name="Jiao W."/>
            <person name="Li J."/>
            <person name="Xun X."/>
            <person name="Sun Y."/>
            <person name="Guo X."/>
            <person name="Huan P."/>
            <person name="Dong B."/>
            <person name="Zhang L."/>
            <person name="Hu X."/>
            <person name="Sun X."/>
            <person name="Wang J."/>
            <person name="Zhao C."/>
            <person name="Wang Y."/>
            <person name="Wang D."/>
            <person name="Huang X."/>
            <person name="Wang R."/>
            <person name="Lv J."/>
            <person name="Li Y."/>
            <person name="Zhang Z."/>
            <person name="Liu B."/>
            <person name="Lu W."/>
            <person name="Hui Y."/>
            <person name="Liang J."/>
            <person name="Zhou Z."/>
            <person name="Hou R."/>
            <person name="Li X."/>
            <person name="Liu Y."/>
            <person name="Li H."/>
            <person name="Ning X."/>
            <person name="Lin Y."/>
            <person name="Zhao L."/>
            <person name="Xing Q."/>
            <person name="Dou J."/>
            <person name="Li Y."/>
            <person name="Mao J."/>
            <person name="Guo H."/>
            <person name="Dou H."/>
            <person name="Li T."/>
            <person name="Mu C."/>
            <person name="Jiang W."/>
            <person name="Fu Q."/>
            <person name="Fu X."/>
            <person name="Miao Y."/>
            <person name="Liu J."/>
            <person name="Yu Q."/>
            <person name="Li R."/>
            <person name="Liao H."/>
            <person name="Li X."/>
            <person name="Kong Y."/>
            <person name="Jiang Z."/>
            <person name="Chourrout D."/>
            <person name="Li R."/>
            <person name="Bao Z."/>
        </authorList>
    </citation>
    <scope>NUCLEOTIDE SEQUENCE [LARGE SCALE GENOMIC DNA]</scope>
    <source>
        <strain evidence="3 4">PY_sf001</strain>
    </source>
</reference>
<proteinExistence type="predicted"/>